<evidence type="ECO:0000313" key="2">
    <source>
        <dbReference type="EMBL" id="TDD34452.1"/>
    </source>
</evidence>
<evidence type="ECO:0000313" key="3">
    <source>
        <dbReference type="Proteomes" id="UP000294947"/>
    </source>
</evidence>
<dbReference type="AlphaFoldDB" id="A0A4R4XV44"/>
<reference evidence="2 3" key="1">
    <citation type="submission" date="2019-03" db="EMBL/GenBank/DDBJ databases">
        <title>Draft genome sequences of novel Actinobacteria.</title>
        <authorList>
            <person name="Sahin N."/>
            <person name="Ay H."/>
            <person name="Saygin H."/>
        </authorList>
    </citation>
    <scope>NUCLEOTIDE SEQUENCE [LARGE SCALE GENOMIC DNA]</scope>
    <source>
        <strain evidence="2 3">7K502</strain>
    </source>
</reference>
<dbReference type="EMBL" id="SMKW01000143">
    <property type="protein sequence ID" value="TDD34452.1"/>
    <property type="molecule type" value="Genomic_DNA"/>
</dbReference>
<proteinExistence type="predicted"/>
<gene>
    <name evidence="2" type="ORF">E1288_44400</name>
</gene>
<organism evidence="2 3">
    <name type="scientific">Saccharopolyspora elongata</name>
    <dbReference type="NCBI Taxonomy" id="2530387"/>
    <lineage>
        <taxon>Bacteria</taxon>
        <taxon>Bacillati</taxon>
        <taxon>Actinomycetota</taxon>
        <taxon>Actinomycetes</taxon>
        <taxon>Pseudonocardiales</taxon>
        <taxon>Pseudonocardiaceae</taxon>
        <taxon>Saccharopolyspora</taxon>
    </lineage>
</organism>
<comment type="caution">
    <text evidence="2">The sequence shown here is derived from an EMBL/GenBank/DDBJ whole genome shotgun (WGS) entry which is preliminary data.</text>
</comment>
<feature type="region of interest" description="Disordered" evidence="1">
    <location>
        <begin position="1"/>
        <end position="22"/>
    </location>
</feature>
<protein>
    <submittedName>
        <fullName evidence="2">Uncharacterized protein</fullName>
    </submittedName>
</protein>
<sequence length="64" mass="7362">MRAAETLDSGRQNQGPRTALGRDISARQTWTILCERQGWSRQRPARRAAERNEVYRGIGLQIDH</sequence>
<evidence type="ECO:0000256" key="1">
    <source>
        <dbReference type="SAM" id="MobiDB-lite"/>
    </source>
</evidence>
<keyword evidence="3" id="KW-1185">Reference proteome</keyword>
<accession>A0A4R4XV44</accession>
<name>A0A4R4XV44_9PSEU</name>
<dbReference type="Proteomes" id="UP000294947">
    <property type="component" value="Unassembled WGS sequence"/>
</dbReference>